<accession>A0A8J2SI02</accession>
<sequence length="855" mass="93521">MDSLQDEVKAALRSTDRLKLRASSDRCGISTTTKTSTAQLRRNLQQWLDDVDGLVLPPRCSAVILRRAFTTVLCSSVALVCARRDYAVISVGTLSTSILYWRKPRRGSVERQFDRLWVLLSFLYQGRSACRELGAGRLATYWALALITLGCYARARRLGAAGSLDASARWHSGIHLVGNVANAILYADPGLDAIDAWSRFPFLVAYWAVVAATYVIVVPEDAPAPKRPKRAPRRSPRLAAAMAGLAHALAPTARAPPRGPTRLVVRPRELHRCDSYVVIDKPPSLSMDGVQALYPEAKFCHQLDAATSGCLALALSRPAARRAHDAFRARNVRKTYVAIVDGVIDLDAFPARDAAPCLLEPPAPVSLPAYAFYEGEQKRVRTYGAATPPDEFLLATPWSVAKRNATLRAPFDAQAAEAAARARELHEEQRVAASLGIYRRGAELVVDVPLTDDPERFVVGVGTGKRAVSVFRVFATGHLHGKPATKVEVDLLTGRRHQIRAHLKHAGHPIFGDATYGGSTAPRLMLHARRLDLVDGVAADAGDPLELDDNAADVIRSGGVYVEESWLPRDLALALRTDALALRELFERSGVTNEAARPKLFGDEDRETLTLTKRVGGDRAARAELDRRLDVLRVALGEELGRRLSADEQYYSVHGPGAYLGLHMDERHEAFKAEGFAETSRRSVSWLVYLNEKPVGGELRSYCRESAGACGADEGNLQVGWLGAEPVFLDAYVRGADDEALYGLYIRDGARRYVSEPFGADSASWRAARGDREDLDADAFHGALGRMVDAELRSAYTSVEDRDGSRIIDVAPTLGTLVLFDSAASVHEVLPTLEGRRVAVAGWFHEACREAPDWY</sequence>
<dbReference type="Proteomes" id="UP000789595">
    <property type="component" value="Unassembled WGS sequence"/>
</dbReference>
<dbReference type="EMBL" id="CAKKNE010000001">
    <property type="protein sequence ID" value="CAH0366917.1"/>
    <property type="molecule type" value="Genomic_DNA"/>
</dbReference>
<dbReference type="InterPro" id="IPR005123">
    <property type="entry name" value="Oxoglu/Fe-dep_dioxygenase_dom"/>
</dbReference>
<comment type="similarity">
    <text evidence="1">Belongs to the pseudouridine synthase RluA family.</text>
</comment>
<dbReference type="PANTHER" id="PTHR21600:SF87">
    <property type="entry name" value="RNA PSEUDOURIDYLATE SYNTHASE DOMAIN-CONTAINING PROTEIN 1"/>
    <property type="match status" value="1"/>
</dbReference>
<name>A0A8J2SI02_9STRA</name>
<dbReference type="OrthoDB" id="417624at2759"/>
<evidence type="ECO:0000259" key="2">
    <source>
        <dbReference type="PROSITE" id="PS51471"/>
    </source>
</evidence>
<dbReference type="PROSITE" id="PS51471">
    <property type="entry name" value="FE2OG_OXY"/>
    <property type="match status" value="1"/>
</dbReference>
<dbReference type="GO" id="GO:0003723">
    <property type="term" value="F:RNA binding"/>
    <property type="evidence" value="ECO:0007669"/>
    <property type="project" value="InterPro"/>
</dbReference>
<proteinExistence type="inferred from homology"/>
<gene>
    <name evidence="3" type="ORF">PECAL_1P34320</name>
</gene>
<comment type="caution">
    <text evidence="3">The sequence shown here is derived from an EMBL/GenBank/DDBJ whole genome shotgun (WGS) entry which is preliminary data.</text>
</comment>
<dbReference type="InterPro" id="IPR006145">
    <property type="entry name" value="PsdUridine_synth_RsuA/RluA"/>
</dbReference>
<dbReference type="SUPFAM" id="SSF55120">
    <property type="entry name" value="Pseudouridine synthase"/>
    <property type="match status" value="1"/>
</dbReference>
<dbReference type="Gene3D" id="2.60.120.620">
    <property type="entry name" value="q2cbj1_9rhob like domain"/>
    <property type="match status" value="1"/>
</dbReference>
<dbReference type="PANTHER" id="PTHR21600">
    <property type="entry name" value="MITOCHONDRIAL RNA PSEUDOURIDINE SYNTHASE"/>
    <property type="match status" value="1"/>
</dbReference>
<dbReference type="AlphaFoldDB" id="A0A8J2SI02"/>
<evidence type="ECO:0000256" key="1">
    <source>
        <dbReference type="ARBA" id="ARBA00010876"/>
    </source>
</evidence>
<dbReference type="GO" id="GO:0000455">
    <property type="term" value="P:enzyme-directed rRNA pseudouridine synthesis"/>
    <property type="evidence" value="ECO:0007669"/>
    <property type="project" value="TreeGrafter"/>
</dbReference>
<feature type="domain" description="Fe2OG dioxygenase" evidence="2">
    <location>
        <begin position="642"/>
        <end position="846"/>
    </location>
</feature>
<dbReference type="CDD" id="cd02869">
    <property type="entry name" value="PseudoU_synth_RluA_like"/>
    <property type="match status" value="1"/>
</dbReference>
<keyword evidence="4" id="KW-1185">Reference proteome</keyword>
<dbReference type="Gene3D" id="3.30.2350.10">
    <property type="entry name" value="Pseudouridine synthase"/>
    <property type="match status" value="1"/>
</dbReference>
<dbReference type="InterPro" id="IPR050188">
    <property type="entry name" value="RluA_PseudoU_synthase"/>
</dbReference>
<dbReference type="GO" id="GO:0009982">
    <property type="term" value="F:pseudouridine synthase activity"/>
    <property type="evidence" value="ECO:0007669"/>
    <property type="project" value="InterPro"/>
</dbReference>
<dbReference type="InterPro" id="IPR020103">
    <property type="entry name" value="PsdUridine_synth_cat_dom_sf"/>
</dbReference>
<evidence type="ECO:0000313" key="4">
    <source>
        <dbReference type="Proteomes" id="UP000789595"/>
    </source>
</evidence>
<dbReference type="Pfam" id="PF00849">
    <property type="entry name" value="PseudoU_synth_2"/>
    <property type="match status" value="1"/>
</dbReference>
<evidence type="ECO:0000313" key="3">
    <source>
        <dbReference type="EMBL" id="CAH0366917.1"/>
    </source>
</evidence>
<organism evidence="3 4">
    <name type="scientific">Pelagomonas calceolata</name>
    <dbReference type="NCBI Taxonomy" id="35677"/>
    <lineage>
        <taxon>Eukaryota</taxon>
        <taxon>Sar</taxon>
        <taxon>Stramenopiles</taxon>
        <taxon>Ochrophyta</taxon>
        <taxon>Pelagophyceae</taxon>
        <taxon>Pelagomonadales</taxon>
        <taxon>Pelagomonadaceae</taxon>
        <taxon>Pelagomonas</taxon>
    </lineage>
</organism>
<protein>
    <recommendedName>
        <fullName evidence="2">Fe2OG dioxygenase domain-containing protein</fullName>
    </recommendedName>
</protein>
<reference evidence="3" key="1">
    <citation type="submission" date="2021-11" db="EMBL/GenBank/DDBJ databases">
        <authorList>
            <consortium name="Genoscope - CEA"/>
            <person name="William W."/>
        </authorList>
    </citation>
    <scope>NUCLEOTIDE SEQUENCE</scope>
</reference>